<dbReference type="InterPro" id="IPR021994">
    <property type="entry name" value="DUF3592"/>
</dbReference>
<comment type="caution">
    <text evidence="3">The sequence shown here is derived from an EMBL/GenBank/DDBJ whole genome shotgun (WGS) entry which is preliminary data.</text>
</comment>
<reference evidence="3 4" key="1">
    <citation type="journal article" date="2019" name="Int. J. Syst. Evol. Microbiol.">
        <title>The Global Catalogue of Microorganisms (GCM) 10K type strain sequencing project: providing services to taxonomists for standard genome sequencing and annotation.</title>
        <authorList>
            <consortium name="The Broad Institute Genomics Platform"/>
            <consortium name="The Broad Institute Genome Sequencing Center for Infectious Disease"/>
            <person name="Wu L."/>
            <person name="Ma J."/>
        </authorList>
    </citation>
    <scope>NUCLEOTIDE SEQUENCE [LARGE SCALE GENOMIC DNA]</scope>
    <source>
        <strain evidence="3 4">CGMCC 1.12125</strain>
    </source>
</reference>
<sequence length="163" mass="17613">MDSLKILAAIFAAGGILLLGIGGYVLYTQYTAIQGAVAVNATVKSATVEAETGAKFAPSVVYRYEYEGNTYQNDDLYPGIVNQETSGDRAFEISHEYRSGDEITAYVDPNDPSEAFLIKKLASRMTLGFVGGGIFIVGLAVLTLAWNSRRDQLTQWLEQAGAE</sequence>
<proteinExistence type="predicted"/>
<keyword evidence="1" id="KW-0472">Membrane</keyword>
<evidence type="ECO:0000313" key="4">
    <source>
        <dbReference type="Proteomes" id="UP001597119"/>
    </source>
</evidence>
<dbReference type="EMBL" id="JBHUDJ010000002">
    <property type="protein sequence ID" value="MFD1586309.1"/>
    <property type="molecule type" value="Genomic_DNA"/>
</dbReference>
<feature type="transmembrane region" description="Helical" evidence="1">
    <location>
        <begin position="127"/>
        <end position="146"/>
    </location>
</feature>
<keyword evidence="4" id="KW-1185">Reference proteome</keyword>
<accession>A0ABD6CAC5</accession>
<evidence type="ECO:0000256" key="1">
    <source>
        <dbReference type="SAM" id="Phobius"/>
    </source>
</evidence>
<gene>
    <name evidence="3" type="ORF">ACFR9U_04905</name>
</gene>
<feature type="transmembrane region" description="Helical" evidence="1">
    <location>
        <begin position="6"/>
        <end position="27"/>
    </location>
</feature>
<keyword evidence="1" id="KW-1133">Transmembrane helix</keyword>
<evidence type="ECO:0000313" key="3">
    <source>
        <dbReference type="EMBL" id="MFD1586309.1"/>
    </source>
</evidence>
<dbReference type="Proteomes" id="UP001597119">
    <property type="component" value="Unassembled WGS sequence"/>
</dbReference>
<protein>
    <submittedName>
        <fullName evidence="3">DUF3592 domain-containing protein</fullName>
    </submittedName>
</protein>
<keyword evidence="1" id="KW-0812">Transmembrane</keyword>
<dbReference type="RefSeq" id="WP_247380061.1">
    <property type="nucleotide sequence ID" value="NZ_JALLGV010000007.1"/>
</dbReference>
<dbReference type="Pfam" id="PF12158">
    <property type="entry name" value="DUF3592"/>
    <property type="match status" value="1"/>
</dbReference>
<name>A0ABD6CAC5_9EURY</name>
<dbReference type="AlphaFoldDB" id="A0ABD6CAC5"/>
<feature type="domain" description="DUF3592" evidence="2">
    <location>
        <begin position="40"/>
        <end position="119"/>
    </location>
</feature>
<organism evidence="3 4">
    <name type="scientific">Halorientalis brevis</name>
    <dbReference type="NCBI Taxonomy" id="1126241"/>
    <lineage>
        <taxon>Archaea</taxon>
        <taxon>Methanobacteriati</taxon>
        <taxon>Methanobacteriota</taxon>
        <taxon>Stenosarchaea group</taxon>
        <taxon>Halobacteria</taxon>
        <taxon>Halobacteriales</taxon>
        <taxon>Haloarculaceae</taxon>
        <taxon>Halorientalis</taxon>
    </lineage>
</organism>
<evidence type="ECO:0000259" key="2">
    <source>
        <dbReference type="Pfam" id="PF12158"/>
    </source>
</evidence>